<evidence type="ECO:0000313" key="3">
    <source>
        <dbReference type="Proteomes" id="UP000789572"/>
    </source>
</evidence>
<accession>A0A9N8VM20</accession>
<comment type="caution">
    <text evidence="2">The sequence shown here is derived from an EMBL/GenBank/DDBJ whole genome shotgun (WGS) entry which is preliminary data.</text>
</comment>
<name>A0A9N8VM20_9GLOM</name>
<feature type="region of interest" description="Disordered" evidence="1">
    <location>
        <begin position="1"/>
        <end position="25"/>
    </location>
</feature>
<keyword evidence="3" id="KW-1185">Reference proteome</keyword>
<evidence type="ECO:0000256" key="1">
    <source>
        <dbReference type="SAM" id="MobiDB-lite"/>
    </source>
</evidence>
<sequence length="479" mass="54590">KRKQPSLDETSHMGHYPPESDEGRDSLMVISPCRLKMIDEFMTANRFSLLRSPPYTGKTTLGVVLRDYFLALNHKAVYISLAGMAGKETRFNENLFQHYWKERVGHTWDEIIRWTEPTEIIIDEAQIIYGDCAPFFWGDLKELMSTPWENITLRVLLLATYDPALNSQPSPVHFTNTLGLDALRITSDEFERLVATFVERRRALGNEAFGIPTPVKKAIFNLANGHADLCRFALTSMHHMFRDNDSDSAVNMLRYLASSHFRTALQCTRAFVWTQNWSPTVQESEFLSKIFLSCDSESFCNVGVDSNPVAKSFFKLGLLTTINHRSLFTAPIMRIVLGHCLFTVSGGSKSSPAITFDEFVMRTIERMKPSILSKSLGRGTDQESYLLERTWQMEWYRAATSAVPVNATVSPDVGGVFGSVGFLDFYVDGDLCWGVELLREGDRMKEHRKRFAQDGEYKNIPLKEWVIIDFRHQSKPITS</sequence>
<feature type="compositionally biased region" description="Basic and acidic residues" evidence="1">
    <location>
        <begin position="1"/>
        <end position="12"/>
    </location>
</feature>
<dbReference type="OrthoDB" id="158739at2759"/>
<gene>
    <name evidence="2" type="ORF">POCULU_LOCUS136</name>
</gene>
<dbReference type="InterPro" id="IPR027417">
    <property type="entry name" value="P-loop_NTPase"/>
</dbReference>
<feature type="non-terminal residue" evidence="2">
    <location>
        <position position="1"/>
    </location>
</feature>
<protein>
    <submittedName>
        <fullName evidence="2">4396_t:CDS:1</fullName>
    </submittedName>
</protein>
<organism evidence="2 3">
    <name type="scientific">Paraglomus occultum</name>
    <dbReference type="NCBI Taxonomy" id="144539"/>
    <lineage>
        <taxon>Eukaryota</taxon>
        <taxon>Fungi</taxon>
        <taxon>Fungi incertae sedis</taxon>
        <taxon>Mucoromycota</taxon>
        <taxon>Glomeromycotina</taxon>
        <taxon>Glomeromycetes</taxon>
        <taxon>Paraglomerales</taxon>
        <taxon>Paraglomeraceae</taxon>
        <taxon>Paraglomus</taxon>
    </lineage>
</organism>
<dbReference type="SUPFAM" id="SSF52540">
    <property type="entry name" value="P-loop containing nucleoside triphosphate hydrolases"/>
    <property type="match status" value="1"/>
</dbReference>
<proteinExistence type="predicted"/>
<dbReference type="Proteomes" id="UP000789572">
    <property type="component" value="Unassembled WGS sequence"/>
</dbReference>
<dbReference type="EMBL" id="CAJVPJ010000006">
    <property type="protein sequence ID" value="CAG8453033.1"/>
    <property type="molecule type" value="Genomic_DNA"/>
</dbReference>
<dbReference type="AlphaFoldDB" id="A0A9N8VM20"/>
<evidence type="ECO:0000313" key="2">
    <source>
        <dbReference type="EMBL" id="CAG8453033.1"/>
    </source>
</evidence>
<reference evidence="2" key="1">
    <citation type="submission" date="2021-06" db="EMBL/GenBank/DDBJ databases">
        <authorList>
            <person name="Kallberg Y."/>
            <person name="Tangrot J."/>
            <person name="Rosling A."/>
        </authorList>
    </citation>
    <scope>NUCLEOTIDE SEQUENCE</scope>
    <source>
        <strain evidence="2">IA702</strain>
    </source>
</reference>